<dbReference type="Gene3D" id="1.20.1740.10">
    <property type="entry name" value="Amino acid/polyamine transporter I"/>
    <property type="match status" value="1"/>
</dbReference>
<accession>A0A1L3NES9</accession>
<dbReference type="eggNOG" id="COG0814">
    <property type="taxonomic scope" value="Bacteria"/>
</dbReference>
<keyword evidence="5 8" id="KW-0812">Transmembrane</keyword>
<dbReference type="Pfam" id="PF03845">
    <property type="entry name" value="Spore_permease"/>
    <property type="match status" value="1"/>
</dbReference>
<name>A0A1L3NES9_CLOSG</name>
<evidence type="ECO:0000256" key="5">
    <source>
        <dbReference type="ARBA" id="ARBA00022692"/>
    </source>
</evidence>
<dbReference type="AlphaFoldDB" id="A0A1L3NES9"/>
<feature type="transmembrane region" description="Helical" evidence="8">
    <location>
        <begin position="306"/>
        <end position="323"/>
    </location>
</feature>
<evidence type="ECO:0000256" key="3">
    <source>
        <dbReference type="ARBA" id="ARBA00022448"/>
    </source>
</evidence>
<evidence type="ECO:0000256" key="1">
    <source>
        <dbReference type="ARBA" id="ARBA00004141"/>
    </source>
</evidence>
<feature type="transmembrane region" description="Helical" evidence="8">
    <location>
        <begin position="12"/>
        <end position="30"/>
    </location>
</feature>
<dbReference type="NCBIfam" id="TIGR00912">
    <property type="entry name" value="2A0309"/>
    <property type="match status" value="1"/>
</dbReference>
<comment type="similarity">
    <text evidence="2">Belongs to the amino acid-polyamine-organocation (APC) superfamily. Spore germination protein (SGP) (TC 2.A.3.9) family.</text>
</comment>
<feature type="transmembrane region" description="Helical" evidence="8">
    <location>
        <begin position="221"/>
        <end position="242"/>
    </location>
</feature>
<evidence type="ECO:0000256" key="8">
    <source>
        <dbReference type="SAM" id="Phobius"/>
    </source>
</evidence>
<comment type="subcellular location">
    <subcellularLocation>
        <location evidence="1">Membrane</location>
        <topology evidence="1">Multi-pass membrane protein</topology>
    </subcellularLocation>
</comment>
<feature type="transmembrane region" description="Helical" evidence="8">
    <location>
        <begin position="192"/>
        <end position="209"/>
    </location>
</feature>
<evidence type="ECO:0000256" key="6">
    <source>
        <dbReference type="ARBA" id="ARBA00022989"/>
    </source>
</evidence>
<evidence type="ECO:0000256" key="7">
    <source>
        <dbReference type="ARBA" id="ARBA00023136"/>
    </source>
</evidence>
<evidence type="ECO:0000256" key="2">
    <source>
        <dbReference type="ARBA" id="ARBA00007998"/>
    </source>
</evidence>
<proteinExistence type="inferred from homology"/>
<dbReference type="STRING" id="413999.CBO1974"/>
<reference evidence="9 10" key="1">
    <citation type="submission" date="2015-11" db="EMBL/GenBank/DDBJ databases">
        <authorList>
            <person name="Hill K.K."/>
            <person name="Shirey T.B."/>
            <person name="Raphael B."/>
            <person name="Daligault H.E."/>
            <person name="Davenport K.W."/>
            <person name="Bruce D.C."/>
            <person name="Foley B.T."/>
            <person name="Johnson S.L."/>
        </authorList>
    </citation>
    <scope>NUCLEOTIDE SEQUENCE [LARGE SCALE GENOMIC DNA]</scope>
    <source>
        <strain evidence="9 10">CDC_1632</strain>
    </source>
</reference>
<evidence type="ECO:0000313" key="10">
    <source>
        <dbReference type="Proteomes" id="UP000182204"/>
    </source>
</evidence>
<sequence length="361" mass="41445">MVNNEENFLTEHQLTLILIGCMIGVGILSLPNYVVKIAKQDSWISVLLGALYPLYITFITIYIRKKHPKEDILDLSKKIYGNILGNILNLIFLLFFFIIATDLAAEINNILKIYMVPFLSYWNLASLLFLFVAYASYGGIKVIGKISELLFYATFIVFLIPLFSLKNANITNLQPVLGTGIKDIIKGVKETAISYSGFEILLIFYPFINQDVKIKKPALKSITFTTILYTLYTLSTILYLGINASQKFLWPVINITQSIIVPVINSFKYIFLSLWTMTMFKCISIYYYIFTYGLDKVFKKISRKNWIIIFYPIMIIESSLYDGPTVRQSLIEKIFNYYIPYNILFIGITALLVVLGKCDKN</sequence>
<feature type="transmembrane region" description="Helical" evidence="8">
    <location>
        <begin position="149"/>
        <end position="165"/>
    </location>
</feature>
<organism evidence="9 10">
    <name type="scientific">Clostridium sporogenes</name>
    <dbReference type="NCBI Taxonomy" id="1509"/>
    <lineage>
        <taxon>Bacteria</taxon>
        <taxon>Bacillati</taxon>
        <taxon>Bacillota</taxon>
        <taxon>Clostridia</taxon>
        <taxon>Eubacteriales</taxon>
        <taxon>Clostridiaceae</taxon>
        <taxon>Clostridium</taxon>
    </lineage>
</organism>
<dbReference type="GO" id="GO:0009847">
    <property type="term" value="P:spore germination"/>
    <property type="evidence" value="ECO:0007669"/>
    <property type="project" value="InterPro"/>
</dbReference>
<dbReference type="GO" id="GO:0016020">
    <property type="term" value="C:membrane"/>
    <property type="evidence" value="ECO:0007669"/>
    <property type="project" value="UniProtKB-SubCell"/>
</dbReference>
<keyword evidence="6 8" id="KW-1133">Transmembrane helix</keyword>
<evidence type="ECO:0000256" key="4">
    <source>
        <dbReference type="ARBA" id="ARBA00022544"/>
    </source>
</evidence>
<keyword evidence="7 8" id="KW-0472">Membrane</keyword>
<feature type="transmembrane region" description="Helical" evidence="8">
    <location>
        <begin position="335"/>
        <end position="355"/>
    </location>
</feature>
<dbReference type="PANTHER" id="PTHR34975:SF2">
    <property type="entry name" value="SPORE GERMINATION PROTEIN A2"/>
    <property type="match status" value="1"/>
</dbReference>
<feature type="transmembrane region" description="Helical" evidence="8">
    <location>
        <begin position="113"/>
        <end position="137"/>
    </location>
</feature>
<keyword evidence="4" id="KW-0309">Germination</keyword>
<feature type="transmembrane region" description="Helical" evidence="8">
    <location>
        <begin position="83"/>
        <end position="101"/>
    </location>
</feature>
<dbReference type="PANTHER" id="PTHR34975">
    <property type="entry name" value="SPORE GERMINATION PROTEIN A2"/>
    <property type="match status" value="1"/>
</dbReference>
<feature type="transmembrane region" description="Helical" evidence="8">
    <location>
        <begin position="269"/>
        <end position="294"/>
    </location>
</feature>
<keyword evidence="3" id="KW-0813">Transport</keyword>
<feature type="transmembrane region" description="Helical" evidence="8">
    <location>
        <begin position="42"/>
        <end position="63"/>
    </location>
</feature>
<dbReference type="InterPro" id="IPR004761">
    <property type="entry name" value="Spore_GerAB"/>
</dbReference>
<dbReference type="RefSeq" id="WP_072584113.1">
    <property type="nucleotide sequence ID" value="NZ_CP013243.1"/>
</dbReference>
<dbReference type="Proteomes" id="UP000182204">
    <property type="component" value="Chromosome"/>
</dbReference>
<dbReference type="EMBL" id="CP013243">
    <property type="protein sequence ID" value="APH14581.1"/>
    <property type="molecule type" value="Genomic_DNA"/>
</dbReference>
<protein>
    <submittedName>
        <fullName evidence="9">Spore germination family protein</fullName>
    </submittedName>
</protein>
<gene>
    <name evidence="9" type="ORF">NPD5_48</name>
</gene>
<evidence type="ECO:0000313" key="9">
    <source>
        <dbReference type="EMBL" id="APH14581.1"/>
    </source>
</evidence>